<sequence length="312" mass="35171">MTRHHGKLIAAIEAVPLTLLVCLGLLWWAGWPGIASGDGGKPPLYSVSVSSSEQLEAVFEAREYFWPSDEEVPPITVRSLPADLESIDPELRKSLFFRAMLPVILAENTRIEAQRRQLMMALDNNMPEGRRLVLISQLAEEYGVEGDPLAPETWQALRQRVNSVPVALALAQAAKESGWGTSRFAREGNNFFGQWTWDSSIGIAPEDRPEDASHYVRAFQSPRQSVRSYMRNLNSHDAYQRFRILREQAHRRGGAMSPMAMAAGLNQYSERGYDYVREIRDLIIANRLVELTAEVALIEPSARPSRRELALR</sequence>
<evidence type="ECO:0000259" key="1">
    <source>
        <dbReference type="Pfam" id="PF01832"/>
    </source>
</evidence>
<gene>
    <name evidence="2" type="ORF">GH984_07030</name>
</gene>
<dbReference type="PANTHER" id="PTHR40572">
    <property type="entry name" value="PROTEIN BAX"/>
    <property type="match status" value="1"/>
</dbReference>
<name>A0A6N7QSS5_9GAMM</name>
<feature type="domain" description="Mannosyl-glycoprotein endo-beta-N-acetylglucosamidase-like" evidence="1">
    <location>
        <begin position="159"/>
        <end position="248"/>
    </location>
</feature>
<evidence type="ECO:0000313" key="3">
    <source>
        <dbReference type="Proteomes" id="UP000433788"/>
    </source>
</evidence>
<dbReference type="Proteomes" id="UP000433788">
    <property type="component" value="Unassembled WGS sequence"/>
</dbReference>
<evidence type="ECO:0000313" key="2">
    <source>
        <dbReference type="EMBL" id="MRH78459.1"/>
    </source>
</evidence>
<accession>A0A6N7QSS5</accession>
<dbReference type="EMBL" id="WJPP01000003">
    <property type="protein sequence ID" value="MRH78459.1"/>
    <property type="molecule type" value="Genomic_DNA"/>
</dbReference>
<dbReference type="GO" id="GO:0004040">
    <property type="term" value="F:amidase activity"/>
    <property type="evidence" value="ECO:0007669"/>
    <property type="project" value="InterPro"/>
</dbReference>
<reference evidence="2 3" key="1">
    <citation type="submission" date="2019-11" db="EMBL/GenBank/DDBJ databases">
        <authorList>
            <person name="Zhang X.Y."/>
        </authorList>
    </citation>
    <scope>NUCLEOTIDE SEQUENCE [LARGE SCALE GENOMIC DNA]</scope>
    <source>
        <strain evidence="2 3">C176</strain>
    </source>
</reference>
<dbReference type="InterPro" id="IPR053195">
    <property type="entry name" value="Bax-like"/>
</dbReference>
<proteinExistence type="predicted"/>
<dbReference type="Pfam" id="PF01832">
    <property type="entry name" value="Glucosaminidase"/>
    <property type="match status" value="1"/>
</dbReference>
<dbReference type="AlphaFoldDB" id="A0A6N7QSS5"/>
<dbReference type="PANTHER" id="PTHR40572:SF1">
    <property type="entry name" value="PROTEIN BAX"/>
    <property type="match status" value="1"/>
</dbReference>
<keyword evidence="3" id="KW-1185">Reference proteome</keyword>
<protein>
    <recommendedName>
        <fullName evidence="1">Mannosyl-glycoprotein endo-beta-N-acetylglucosamidase-like domain-containing protein</fullName>
    </recommendedName>
</protein>
<dbReference type="RefSeq" id="WP_153719494.1">
    <property type="nucleotide sequence ID" value="NZ_WJPP01000003.1"/>
</dbReference>
<comment type="caution">
    <text evidence="2">The sequence shown here is derived from an EMBL/GenBank/DDBJ whole genome shotgun (WGS) entry which is preliminary data.</text>
</comment>
<organism evidence="2 3">
    <name type="scientific">Spiribacter salilacus</name>
    <dbReference type="NCBI Taxonomy" id="2664894"/>
    <lineage>
        <taxon>Bacteria</taxon>
        <taxon>Pseudomonadati</taxon>
        <taxon>Pseudomonadota</taxon>
        <taxon>Gammaproteobacteria</taxon>
        <taxon>Chromatiales</taxon>
        <taxon>Ectothiorhodospiraceae</taxon>
        <taxon>Spiribacter</taxon>
    </lineage>
</organism>
<dbReference type="InterPro" id="IPR002901">
    <property type="entry name" value="MGlyc_endo_b_GlcNAc-like_dom"/>
</dbReference>
<dbReference type="Gene3D" id="1.10.530.10">
    <property type="match status" value="1"/>
</dbReference>